<feature type="compositionally biased region" description="Low complexity" evidence="10">
    <location>
        <begin position="816"/>
        <end position="831"/>
    </location>
</feature>
<keyword evidence="14" id="KW-1185">Reference proteome</keyword>
<dbReference type="Gene3D" id="3.30.565.10">
    <property type="entry name" value="Histidine kinase-like ATPase, C-terminal domain"/>
    <property type="match status" value="1"/>
</dbReference>
<evidence type="ECO:0000259" key="12">
    <source>
        <dbReference type="PROSITE" id="PS50885"/>
    </source>
</evidence>
<dbReference type="PROSITE" id="PS50885">
    <property type="entry name" value="HAMP"/>
    <property type="match status" value="1"/>
</dbReference>
<organism evidence="13 14">
    <name type="scientific">Micromonospora pisi</name>
    <dbReference type="NCBI Taxonomy" id="589240"/>
    <lineage>
        <taxon>Bacteria</taxon>
        <taxon>Bacillati</taxon>
        <taxon>Actinomycetota</taxon>
        <taxon>Actinomycetes</taxon>
        <taxon>Micromonosporales</taxon>
        <taxon>Micromonosporaceae</taxon>
        <taxon>Micromonospora</taxon>
    </lineage>
</organism>
<dbReference type="GO" id="GO:0005886">
    <property type="term" value="C:plasma membrane"/>
    <property type="evidence" value="ECO:0007669"/>
    <property type="project" value="TreeGrafter"/>
</dbReference>
<comment type="caution">
    <text evidence="13">The sequence shown here is derived from an EMBL/GenBank/DDBJ whole genome shotgun (WGS) entry which is preliminary data.</text>
</comment>
<dbReference type="SMART" id="SM00304">
    <property type="entry name" value="HAMP"/>
    <property type="match status" value="1"/>
</dbReference>
<protein>
    <recommendedName>
        <fullName evidence="3">histidine kinase</fullName>
        <ecNumber evidence="3">2.7.13.3</ecNumber>
    </recommendedName>
</protein>
<dbReference type="CDD" id="cd06225">
    <property type="entry name" value="HAMP"/>
    <property type="match status" value="1"/>
</dbReference>
<evidence type="ECO:0000313" key="14">
    <source>
        <dbReference type="Proteomes" id="UP000277671"/>
    </source>
</evidence>
<dbReference type="Proteomes" id="UP000277671">
    <property type="component" value="Unassembled WGS sequence"/>
</dbReference>
<dbReference type="PANTHER" id="PTHR45436">
    <property type="entry name" value="SENSOR HISTIDINE KINASE YKOH"/>
    <property type="match status" value="1"/>
</dbReference>
<keyword evidence="9" id="KW-0902">Two-component regulatory system</keyword>
<proteinExistence type="predicted"/>
<evidence type="ECO:0000256" key="6">
    <source>
        <dbReference type="ARBA" id="ARBA00022692"/>
    </source>
</evidence>
<dbReference type="SUPFAM" id="SSF55874">
    <property type="entry name" value="ATPase domain of HSP90 chaperone/DNA topoisomerase II/histidine kinase"/>
    <property type="match status" value="1"/>
</dbReference>
<evidence type="ECO:0000256" key="10">
    <source>
        <dbReference type="SAM" id="MobiDB-lite"/>
    </source>
</evidence>
<dbReference type="InterPro" id="IPR050428">
    <property type="entry name" value="TCS_sensor_his_kinase"/>
</dbReference>
<feature type="compositionally biased region" description="Low complexity" evidence="10">
    <location>
        <begin position="782"/>
        <end position="791"/>
    </location>
</feature>
<dbReference type="SMART" id="SM00387">
    <property type="entry name" value="HATPase_c"/>
    <property type="match status" value="1"/>
</dbReference>
<sequence>MLLGRLRIRAKLALLVITPLLSMVGLAVPVVVERVNQASRAAETAETVRVAGRVGSLVQELQQERLLSIGYLMNLTDRSTLIQQSATVSDKIADLRADLGDKLTARVSGAVAGVQQLAELRTAVLNRRATPEQVLGKFGPVHVALIDALQLSYEVDTATPQGRQVVALDAVLRTDEGISAGASIIVLVVATRNQGAITAYISNMAALQVSTSQFSAFATPEQNALYRLVEDAVANRTSPEFLTTFAQDPEGTIAGFSMARLFPAVSSLITLGQFVEKRIVTDVIAQVTAEQRAALTTAYWVGGLVLFILLVVVLLSLAVARTVARPLIRLTQSADRVARVAEGELVRIADDESESVTPIRLDPVDIRAKDEVGDLARAFDRVQGTAARLVERQAASRRNVAQMFGHVGRRTQNLVGRQIALIDRLEHQETDPTRLQHLYRLDHVSSRLRRSASSLVVLSGSAGADGHVAPMPLGDVVRLALGEIEDYTRVDVGVRIDVGVAPAVIGDLVLTLAELMENATAFSPPHTRVTVSGETVEGGVRLTLVDHGIGMNAERLAEENARLTRRERLDLAPTEVLGLFVVGRLARRHGWRVTLSATSGGGVTVKLDIAERLLVARRTEPSPVAIARVSVPPASLSWPAGPPAAEPPSAPAAPLPSRLPSTPVPADLVGVTELNATPVAAPLPPLAPTALAGPGTGTEDPGVAGTGPRPEPVEPAGATIAFAPAAPTVAGMATEPVFDAALLHRASQSLAAGEPWNAFAEAPGDGPDGPTSAVEDPGGTAGPAPTTGAPGSDDASAARAMGLRQRVPGAQLPVKPGAAANGRGPGRNSGPQPADPSVVRALIEEFEAGVRRAHRQQPATAATTGATPRGTAPEVAPIGAGPVQLTRRVPGSNLDVSGPTPRWDRPRSFAARVDDPEAVRDLVTQFEAGVARALSEVRPDHRHEEETPR</sequence>
<evidence type="ECO:0000256" key="8">
    <source>
        <dbReference type="ARBA" id="ARBA00022989"/>
    </source>
</evidence>
<dbReference type="EMBL" id="RBKT01000001">
    <property type="protein sequence ID" value="RKR88867.1"/>
    <property type="molecule type" value="Genomic_DNA"/>
</dbReference>
<evidence type="ECO:0000256" key="7">
    <source>
        <dbReference type="ARBA" id="ARBA00022777"/>
    </source>
</evidence>
<feature type="region of interest" description="Disordered" evidence="10">
    <location>
        <begin position="635"/>
        <end position="659"/>
    </location>
</feature>
<dbReference type="InterPro" id="IPR003660">
    <property type="entry name" value="HAMP_dom"/>
</dbReference>
<feature type="compositionally biased region" description="Pro residues" evidence="10">
    <location>
        <begin position="640"/>
        <end position="654"/>
    </location>
</feature>
<keyword evidence="11" id="KW-0472">Membrane</keyword>
<dbReference type="InterPro" id="IPR003594">
    <property type="entry name" value="HATPase_dom"/>
</dbReference>
<comment type="subcellular location">
    <subcellularLocation>
        <location evidence="2">Membrane</location>
    </subcellularLocation>
</comment>
<evidence type="ECO:0000256" key="2">
    <source>
        <dbReference type="ARBA" id="ARBA00004370"/>
    </source>
</evidence>
<gene>
    <name evidence="13" type="ORF">BDK92_3198</name>
</gene>
<feature type="region of interest" description="Disordered" evidence="10">
    <location>
        <begin position="757"/>
        <end position="839"/>
    </location>
</feature>
<evidence type="ECO:0000256" key="4">
    <source>
        <dbReference type="ARBA" id="ARBA00022553"/>
    </source>
</evidence>
<keyword evidence="5" id="KW-0808">Transferase</keyword>
<evidence type="ECO:0000256" key="3">
    <source>
        <dbReference type="ARBA" id="ARBA00012438"/>
    </source>
</evidence>
<keyword evidence="7 13" id="KW-0418">Kinase</keyword>
<dbReference type="PANTHER" id="PTHR45436:SF5">
    <property type="entry name" value="SENSOR HISTIDINE KINASE TRCS"/>
    <property type="match status" value="1"/>
</dbReference>
<dbReference type="Gene3D" id="6.10.340.10">
    <property type="match status" value="1"/>
</dbReference>
<evidence type="ECO:0000256" key="5">
    <source>
        <dbReference type="ARBA" id="ARBA00022679"/>
    </source>
</evidence>
<dbReference type="InterPro" id="IPR013587">
    <property type="entry name" value="Nitrate/nitrite_sensing"/>
</dbReference>
<feature type="region of interest" description="Disordered" evidence="10">
    <location>
        <begin position="679"/>
        <end position="712"/>
    </location>
</feature>
<evidence type="ECO:0000313" key="13">
    <source>
        <dbReference type="EMBL" id="RKR88867.1"/>
    </source>
</evidence>
<reference evidence="13 14" key="1">
    <citation type="submission" date="2018-10" db="EMBL/GenBank/DDBJ databases">
        <title>Sequencing the genomes of 1000 actinobacteria strains.</title>
        <authorList>
            <person name="Klenk H.-P."/>
        </authorList>
    </citation>
    <scope>NUCLEOTIDE SEQUENCE [LARGE SCALE GENOMIC DNA]</scope>
    <source>
        <strain evidence="13 14">DSM 45175</strain>
    </source>
</reference>
<dbReference type="RefSeq" id="WP_121157421.1">
    <property type="nucleotide sequence ID" value="NZ_RBKT01000001.1"/>
</dbReference>
<dbReference type="InterPro" id="IPR036890">
    <property type="entry name" value="HATPase_C_sf"/>
</dbReference>
<evidence type="ECO:0000256" key="11">
    <source>
        <dbReference type="SAM" id="Phobius"/>
    </source>
</evidence>
<dbReference type="GO" id="GO:0000160">
    <property type="term" value="P:phosphorelay signal transduction system"/>
    <property type="evidence" value="ECO:0007669"/>
    <property type="project" value="UniProtKB-KW"/>
</dbReference>
<evidence type="ECO:0000256" key="9">
    <source>
        <dbReference type="ARBA" id="ARBA00023012"/>
    </source>
</evidence>
<feature type="region of interest" description="Disordered" evidence="10">
    <location>
        <begin position="851"/>
        <end position="908"/>
    </location>
</feature>
<evidence type="ECO:0000256" key="1">
    <source>
        <dbReference type="ARBA" id="ARBA00000085"/>
    </source>
</evidence>
<dbReference type="GO" id="GO:0004673">
    <property type="term" value="F:protein histidine kinase activity"/>
    <property type="evidence" value="ECO:0007669"/>
    <property type="project" value="UniProtKB-EC"/>
</dbReference>
<dbReference type="Pfam" id="PF08376">
    <property type="entry name" value="NIT"/>
    <property type="match status" value="1"/>
</dbReference>
<accession>A0A495JIW4</accession>
<keyword evidence="4" id="KW-0597">Phosphoprotein</keyword>
<feature type="domain" description="HAMP" evidence="12">
    <location>
        <begin position="321"/>
        <end position="391"/>
    </location>
</feature>
<feature type="compositionally biased region" description="Low complexity" evidence="10">
    <location>
        <begin position="856"/>
        <end position="872"/>
    </location>
</feature>
<comment type="catalytic activity">
    <reaction evidence="1">
        <text>ATP + protein L-histidine = ADP + protein N-phospho-L-histidine.</text>
        <dbReference type="EC" id="2.7.13.3"/>
    </reaction>
</comment>
<dbReference type="Pfam" id="PF02518">
    <property type="entry name" value="HATPase_c"/>
    <property type="match status" value="1"/>
</dbReference>
<feature type="transmembrane region" description="Helical" evidence="11">
    <location>
        <begin position="298"/>
        <end position="320"/>
    </location>
</feature>
<dbReference type="OrthoDB" id="4349881at2"/>
<dbReference type="AlphaFoldDB" id="A0A495JIW4"/>
<keyword evidence="6 11" id="KW-0812">Transmembrane</keyword>
<dbReference type="EC" id="2.7.13.3" evidence="3"/>
<keyword evidence="8 11" id="KW-1133">Transmembrane helix</keyword>
<name>A0A495JIW4_9ACTN</name>
<dbReference type="Pfam" id="PF00672">
    <property type="entry name" value="HAMP"/>
    <property type="match status" value="1"/>
</dbReference>